<comment type="caution">
    <text evidence="1">The sequence shown here is derived from an EMBL/GenBank/DDBJ whole genome shotgun (WGS) entry which is preliminary data.</text>
</comment>
<evidence type="ECO:0000313" key="2">
    <source>
        <dbReference type="Proteomes" id="UP001207468"/>
    </source>
</evidence>
<accession>A0ACC0TWM6</accession>
<name>A0ACC0TWM6_9AGAM</name>
<proteinExistence type="predicted"/>
<evidence type="ECO:0000313" key="1">
    <source>
        <dbReference type="EMBL" id="KAI9450908.1"/>
    </source>
</evidence>
<protein>
    <submittedName>
        <fullName evidence="1">Uncharacterized protein</fullName>
    </submittedName>
</protein>
<organism evidence="1 2">
    <name type="scientific">Russula earlei</name>
    <dbReference type="NCBI Taxonomy" id="71964"/>
    <lineage>
        <taxon>Eukaryota</taxon>
        <taxon>Fungi</taxon>
        <taxon>Dikarya</taxon>
        <taxon>Basidiomycota</taxon>
        <taxon>Agaricomycotina</taxon>
        <taxon>Agaricomycetes</taxon>
        <taxon>Russulales</taxon>
        <taxon>Russulaceae</taxon>
        <taxon>Russula</taxon>
    </lineage>
</organism>
<gene>
    <name evidence="1" type="ORF">F5148DRAFT_1152619</name>
</gene>
<keyword evidence="2" id="KW-1185">Reference proteome</keyword>
<dbReference type="Proteomes" id="UP001207468">
    <property type="component" value="Unassembled WGS sequence"/>
</dbReference>
<sequence>MPVILVTATILSVTVLFSFKAPVAGTIRGTVSPPDAAVRAWAISATDTMRTNLSGGLFELSGAKASVYRVIVEAEPPYKNGGKDNVVVTDGQTVDIGVIKLDK</sequence>
<reference evidence="1" key="1">
    <citation type="submission" date="2021-03" db="EMBL/GenBank/DDBJ databases">
        <title>Evolutionary priming and transition to the ectomycorrhizal habit in an iconic lineage of mushroom-forming fungi: is preadaptation a requirement?</title>
        <authorList>
            <consortium name="DOE Joint Genome Institute"/>
            <person name="Looney B.P."/>
            <person name="Miyauchi S."/>
            <person name="Morin E."/>
            <person name="Drula E."/>
            <person name="Courty P.E."/>
            <person name="Chicoki N."/>
            <person name="Fauchery L."/>
            <person name="Kohler A."/>
            <person name="Kuo A."/>
            <person name="LaButti K."/>
            <person name="Pangilinan J."/>
            <person name="Lipzen A."/>
            <person name="Riley R."/>
            <person name="Andreopoulos W."/>
            <person name="He G."/>
            <person name="Johnson J."/>
            <person name="Barry K.W."/>
            <person name="Grigoriev I.V."/>
            <person name="Nagy L."/>
            <person name="Hibbett D."/>
            <person name="Henrissat B."/>
            <person name="Matheny P.B."/>
            <person name="Labbe J."/>
            <person name="Martin A.F."/>
        </authorList>
    </citation>
    <scope>NUCLEOTIDE SEQUENCE</scope>
    <source>
        <strain evidence="1">BPL698</strain>
    </source>
</reference>
<dbReference type="EMBL" id="JAGFNK010000402">
    <property type="protein sequence ID" value="KAI9450908.1"/>
    <property type="molecule type" value="Genomic_DNA"/>
</dbReference>